<accession>A0ABX2TEM3</accession>
<evidence type="ECO:0000313" key="1">
    <source>
        <dbReference type="EMBL" id="NYZ22785.1"/>
    </source>
</evidence>
<organism evidence="1 2">
    <name type="scientific">Azospirillum oleiclasticum</name>
    <dbReference type="NCBI Taxonomy" id="2735135"/>
    <lineage>
        <taxon>Bacteria</taxon>
        <taxon>Pseudomonadati</taxon>
        <taxon>Pseudomonadota</taxon>
        <taxon>Alphaproteobacteria</taxon>
        <taxon>Rhodospirillales</taxon>
        <taxon>Azospirillaceae</taxon>
        <taxon>Azospirillum</taxon>
    </lineage>
</organism>
<proteinExistence type="predicted"/>
<comment type="caution">
    <text evidence="1">The sequence shown here is derived from an EMBL/GenBank/DDBJ whole genome shotgun (WGS) entry which is preliminary data.</text>
</comment>
<evidence type="ECO:0000313" key="2">
    <source>
        <dbReference type="Proteomes" id="UP000584642"/>
    </source>
</evidence>
<protein>
    <recommendedName>
        <fullName evidence="3">Lipoprotein</fullName>
    </recommendedName>
</protein>
<sequence>MHDPKQISGEMQMFNRIIGTAFVLGAIALASCRTADYAADQLNDAEADVTAGRYTLALGKMNYYVTQQTPYGERARKTINSNEKLKATIPRYYKELLNSAYSIARLSEVGRQIPAMAQFGLIGKDAETELLRYADQYALESYRNGRYKVDLSHDISLYPSLQSPEIGSEIFLASLEKAKGDSAPDPYLVKSIFSVVANEGKNSPKSKLVLQSLPEMRISKAQMQEVVAPLFPEQARKILADRSVSVRLFVSPEDRLLYEDLSSKLRDISPNISLVSGSEQATVSIFVKKLQWEERQAPSMVQPVMYAQHEVDLLSAVLLMPKNATYIYDVSTGGVQINYAFEVKAAMKNEKPFDDLIRNKIVREWKICSNARIQNVFGGVQPASFVANSHMQQMCNGGSSAVSVDQLRDAAISEVVKTIRKIPVIDKAASIR</sequence>
<dbReference type="EMBL" id="JABFDB010000021">
    <property type="protein sequence ID" value="NYZ22785.1"/>
    <property type="molecule type" value="Genomic_DNA"/>
</dbReference>
<gene>
    <name evidence="1" type="ORF">HND93_23995</name>
</gene>
<dbReference type="RefSeq" id="WP_180284549.1">
    <property type="nucleotide sequence ID" value="NZ_JABFDB010000021.1"/>
</dbReference>
<keyword evidence="2" id="KW-1185">Reference proteome</keyword>
<dbReference type="Proteomes" id="UP000584642">
    <property type="component" value="Unassembled WGS sequence"/>
</dbReference>
<name>A0ABX2TEM3_9PROT</name>
<evidence type="ECO:0008006" key="3">
    <source>
        <dbReference type="Google" id="ProtNLM"/>
    </source>
</evidence>
<dbReference type="PROSITE" id="PS51257">
    <property type="entry name" value="PROKAR_LIPOPROTEIN"/>
    <property type="match status" value="1"/>
</dbReference>
<reference evidence="1 2" key="1">
    <citation type="submission" date="2020-05" db="EMBL/GenBank/DDBJ databases">
        <title>Azospirillum oleiclasticum sp. nov, a nitrogen-fixing and heavy crude oil-emulsifying bacterium isolated from the crude oil of Yumen Oilfield.</title>
        <authorList>
            <person name="Wu D."/>
            <person name="Cai M."/>
            <person name="Zhang X."/>
        </authorList>
    </citation>
    <scope>NUCLEOTIDE SEQUENCE [LARGE SCALE GENOMIC DNA]</scope>
    <source>
        <strain evidence="1 2">ROY-1-1-2</strain>
    </source>
</reference>